<comment type="caution">
    <text evidence="3">The sequence shown here is derived from an EMBL/GenBank/DDBJ whole genome shotgun (WGS) entry which is preliminary data.</text>
</comment>
<evidence type="ECO:0000313" key="4">
    <source>
        <dbReference type="Proteomes" id="UP001198862"/>
    </source>
</evidence>
<dbReference type="PROSITE" id="PS51208">
    <property type="entry name" value="AUTOTRANSPORTER"/>
    <property type="match status" value="1"/>
</dbReference>
<keyword evidence="4" id="KW-1185">Reference proteome</keyword>
<dbReference type="InterPro" id="IPR036709">
    <property type="entry name" value="Autotransporte_beta_dom_sf"/>
</dbReference>
<proteinExistence type="predicted"/>
<feature type="domain" description="Autotransporter" evidence="2">
    <location>
        <begin position="674"/>
        <end position="950"/>
    </location>
</feature>
<dbReference type="RefSeq" id="WP_230551969.1">
    <property type="nucleotide sequence ID" value="NZ_JAJISD010000007.1"/>
</dbReference>
<protein>
    <submittedName>
        <fullName evidence="3">Autotransporter outer membrane beta-barrel domain-containing protein</fullName>
    </submittedName>
</protein>
<dbReference type="Pfam" id="PF03797">
    <property type="entry name" value="Autotransporter"/>
    <property type="match status" value="1"/>
</dbReference>
<feature type="signal peptide" evidence="1">
    <location>
        <begin position="1"/>
        <end position="25"/>
    </location>
</feature>
<reference evidence="3 4" key="1">
    <citation type="submission" date="2021-11" db="EMBL/GenBank/DDBJ databases">
        <authorList>
            <person name="Lee D.-H."/>
            <person name="Kim S.-B."/>
        </authorList>
    </citation>
    <scope>NUCLEOTIDE SEQUENCE [LARGE SCALE GENOMIC DNA]</scope>
    <source>
        <strain evidence="3 4">KCTC 52223</strain>
    </source>
</reference>
<keyword evidence="1" id="KW-0732">Signal</keyword>
<name>A0ABS8KXJ8_9HYPH</name>
<evidence type="ECO:0000313" key="3">
    <source>
        <dbReference type="EMBL" id="MCC8430822.1"/>
    </source>
</evidence>
<dbReference type="SMART" id="SM00869">
    <property type="entry name" value="Autotransporter"/>
    <property type="match status" value="1"/>
</dbReference>
<dbReference type="Proteomes" id="UP001198862">
    <property type="component" value="Unassembled WGS sequence"/>
</dbReference>
<accession>A0ABS8KXJ8</accession>
<organism evidence="3 4">
    <name type="scientific">Reyranella aquatilis</name>
    <dbReference type="NCBI Taxonomy" id="2035356"/>
    <lineage>
        <taxon>Bacteria</taxon>
        <taxon>Pseudomonadati</taxon>
        <taxon>Pseudomonadota</taxon>
        <taxon>Alphaproteobacteria</taxon>
        <taxon>Hyphomicrobiales</taxon>
        <taxon>Reyranellaceae</taxon>
        <taxon>Reyranella</taxon>
    </lineage>
</organism>
<evidence type="ECO:0000256" key="1">
    <source>
        <dbReference type="SAM" id="SignalP"/>
    </source>
</evidence>
<feature type="chain" id="PRO_5047528188" evidence="1">
    <location>
        <begin position="26"/>
        <end position="950"/>
    </location>
</feature>
<gene>
    <name evidence="3" type="ORF">LJ725_17760</name>
</gene>
<dbReference type="EMBL" id="JAJISD010000007">
    <property type="protein sequence ID" value="MCC8430822.1"/>
    <property type="molecule type" value="Genomic_DNA"/>
</dbReference>
<dbReference type="InterPro" id="IPR005546">
    <property type="entry name" value="Autotransporte_beta"/>
</dbReference>
<dbReference type="SUPFAM" id="SSF103515">
    <property type="entry name" value="Autotransporter"/>
    <property type="match status" value="1"/>
</dbReference>
<sequence length="950" mass="95580">MKRGRKRLPSLAVAAIVSAAGTASAQDSRWDGILSNSNWYVAIPNLVAYAGANRSQTSNPFAIGDQTLWALGTATNGRFTGQSEATFAIGPTVTAPSNSSMNGVVTETGQIRIEFTSADSPTIIGIGQMREIGGVPFMEMQMITGTSLLVTHWAYMAPYNPAVFTPPSPTQYVSADITSPEWRWTAGTTWQLRSPDVFGTATPGTFKINGYSNGYYWGVGAAPLDSLVGNFTVLGSMTPEGNVLFSLLFGPTYGSLSGQITGDATTGSMVLRSYTLSGATGLPTTASIMPVSPIAAGQTYFLSNVGSTVIPAFTGGTLQVDTSGSTFNQNFVVDGSATNRLDLRGNSAVLSGVLSDAIPGTPGRLTIANSGLGGSVSFAGNSTYTGLTTIDAGATLSVDGSIVSPVSVNGTLRGTGTVGGATTVQSGGTLAPGNSPGTLTFAAPVVMAPGSTLSLDIDGTGTGAGAGNYSRVVVTGAGNGFTAGGTLQPVLRGITGAATNAFTPSIGQQFVVVSAEGGVQGSFAGLAQPTGLAAGTRFDALYGPSSVSLVVTPASYGNLGAAGLPQTPNQVSVGQALDVLRPAVGLRMSGLSQSLFAPLYSLPAASIPQALDQLSPSLYGDMMLSARQGFYGFSDQVSQRLGTRRAAQGEAQGVAAACGDACAGLPNAAPRSVAGPLGTTAWLSGFGQWTQVAAAAAPGFQSSLAGVMAGLDVELGPGFVAGVALGGGSANTFAGNGAAALGSAFQAMLYGEYAMGSLFFGGQVAYLNFDQTTTRSLGAWNSVSRDSVVTNGVGGQVAAGLRLGFDGWSVEPTLALAVLGLSSPATVEQNPNGLAQQVNGQSLTSVRGAVTLPVSRTLALADQRALTVRGLLGCAHEFADVSATTQAAFAAAPGVAFATTTAPIARDSALVGLSADFAVDDGVAFFAGWQGSIGSSSTSQTFRAGLRMTW</sequence>
<dbReference type="Gene3D" id="2.40.128.130">
    <property type="entry name" value="Autotransporter beta-domain"/>
    <property type="match status" value="1"/>
</dbReference>
<evidence type="ECO:0000259" key="2">
    <source>
        <dbReference type="PROSITE" id="PS51208"/>
    </source>
</evidence>